<evidence type="ECO:0000256" key="4">
    <source>
        <dbReference type="ARBA" id="ARBA00022917"/>
    </source>
</evidence>
<gene>
    <name evidence="7" type="ORF">GSOID_T00013239001</name>
</gene>
<dbReference type="OrthoDB" id="5844513at2759"/>
<dbReference type="InterPro" id="IPR023458">
    <property type="entry name" value="Met-tRNA_ligase_1"/>
</dbReference>
<keyword evidence="8" id="KW-1185">Reference proteome</keyword>
<keyword evidence="3" id="KW-0067">ATP-binding</keyword>
<dbReference type="EMBL" id="FN653019">
    <property type="protein sequence ID" value="CBY22483.1"/>
    <property type="molecule type" value="Genomic_DNA"/>
</dbReference>
<dbReference type="GO" id="GO:0017101">
    <property type="term" value="C:aminoacyl-tRNA synthetase multienzyme complex"/>
    <property type="evidence" value="ECO:0007669"/>
    <property type="project" value="TreeGrafter"/>
</dbReference>
<dbReference type="InterPro" id="IPR014729">
    <property type="entry name" value="Rossmann-like_a/b/a_fold"/>
</dbReference>
<keyword evidence="1" id="KW-0436">Ligase</keyword>
<dbReference type="InterPro" id="IPR001412">
    <property type="entry name" value="aa-tRNA-synth_I_CS"/>
</dbReference>
<evidence type="ECO:0000259" key="6">
    <source>
        <dbReference type="Pfam" id="PF09334"/>
    </source>
</evidence>
<organism evidence="7">
    <name type="scientific">Oikopleura dioica</name>
    <name type="common">Tunicate</name>
    <dbReference type="NCBI Taxonomy" id="34765"/>
    <lineage>
        <taxon>Eukaryota</taxon>
        <taxon>Metazoa</taxon>
        <taxon>Chordata</taxon>
        <taxon>Tunicata</taxon>
        <taxon>Appendicularia</taxon>
        <taxon>Copelata</taxon>
        <taxon>Oikopleuridae</taxon>
        <taxon>Oikopleura</taxon>
    </lineage>
</organism>
<dbReference type="Proteomes" id="UP000001307">
    <property type="component" value="Unassembled WGS sequence"/>
</dbReference>
<sequence length="136" mass="15334">MDPKQKIAQIEQLSRELDVLLDQATANAPERIQESVKALQTDKQKLIYQANFLRRSVTAEKIEAEKNNVLSQFERFKPTTYQAPNGQILPKAGEQNILVTSALPYVNNVPHLGNVVGCVLSADVFARYSRLTGWFF</sequence>
<evidence type="ECO:0000256" key="2">
    <source>
        <dbReference type="ARBA" id="ARBA00022741"/>
    </source>
</evidence>
<dbReference type="InParanoid" id="E4WZ88"/>
<keyword evidence="5" id="KW-0030">Aminoacyl-tRNA synthetase</keyword>
<dbReference type="InterPro" id="IPR015413">
    <property type="entry name" value="Methionyl/Leucyl_tRNA_Synth"/>
</dbReference>
<dbReference type="AlphaFoldDB" id="E4WZ88"/>
<proteinExistence type="predicted"/>
<dbReference type="Pfam" id="PF09334">
    <property type="entry name" value="tRNA-synt_1g"/>
    <property type="match status" value="1"/>
</dbReference>
<dbReference type="PANTHER" id="PTHR45765">
    <property type="entry name" value="METHIONINE--TRNA LIGASE"/>
    <property type="match status" value="1"/>
</dbReference>
<feature type="domain" description="Methionyl/Leucyl tRNA synthetase" evidence="6">
    <location>
        <begin position="97"/>
        <end position="133"/>
    </location>
</feature>
<protein>
    <recommendedName>
        <fullName evidence="6">Methionyl/Leucyl tRNA synthetase domain-containing protein</fullName>
    </recommendedName>
</protein>
<dbReference type="PROSITE" id="PS00178">
    <property type="entry name" value="AA_TRNA_LIGASE_I"/>
    <property type="match status" value="1"/>
</dbReference>
<dbReference type="Gene3D" id="3.40.50.620">
    <property type="entry name" value="HUPs"/>
    <property type="match status" value="1"/>
</dbReference>
<dbReference type="GO" id="GO:0005524">
    <property type="term" value="F:ATP binding"/>
    <property type="evidence" value="ECO:0007669"/>
    <property type="project" value="UniProtKB-KW"/>
</dbReference>
<evidence type="ECO:0000256" key="1">
    <source>
        <dbReference type="ARBA" id="ARBA00022598"/>
    </source>
</evidence>
<dbReference type="SUPFAM" id="SSF52374">
    <property type="entry name" value="Nucleotidylyl transferase"/>
    <property type="match status" value="1"/>
</dbReference>
<name>E4WZ88_OIKDI</name>
<evidence type="ECO:0000256" key="5">
    <source>
        <dbReference type="ARBA" id="ARBA00023146"/>
    </source>
</evidence>
<accession>E4WZ88</accession>
<dbReference type="GO" id="GO:0004825">
    <property type="term" value="F:methionine-tRNA ligase activity"/>
    <property type="evidence" value="ECO:0007669"/>
    <property type="project" value="InterPro"/>
</dbReference>
<dbReference type="GO" id="GO:0006431">
    <property type="term" value="P:methionyl-tRNA aminoacylation"/>
    <property type="evidence" value="ECO:0007669"/>
    <property type="project" value="TreeGrafter"/>
</dbReference>
<evidence type="ECO:0000313" key="8">
    <source>
        <dbReference type="Proteomes" id="UP000001307"/>
    </source>
</evidence>
<evidence type="ECO:0000256" key="3">
    <source>
        <dbReference type="ARBA" id="ARBA00022840"/>
    </source>
</evidence>
<reference evidence="7" key="1">
    <citation type="journal article" date="2010" name="Science">
        <title>Plasticity of animal genome architecture unmasked by rapid evolution of a pelagic tunicate.</title>
        <authorList>
            <person name="Denoeud F."/>
            <person name="Henriet S."/>
            <person name="Mungpakdee S."/>
            <person name="Aury J.M."/>
            <person name="Da Silva C."/>
            <person name="Brinkmann H."/>
            <person name="Mikhaleva J."/>
            <person name="Olsen L.C."/>
            <person name="Jubin C."/>
            <person name="Canestro C."/>
            <person name="Bouquet J.M."/>
            <person name="Danks G."/>
            <person name="Poulain J."/>
            <person name="Campsteijn C."/>
            <person name="Adamski M."/>
            <person name="Cross I."/>
            <person name="Yadetie F."/>
            <person name="Muffato M."/>
            <person name="Louis A."/>
            <person name="Butcher S."/>
            <person name="Tsagkogeorga G."/>
            <person name="Konrad A."/>
            <person name="Singh S."/>
            <person name="Jensen M.F."/>
            <person name="Cong E.H."/>
            <person name="Eikeseth-Otteraa H."/>
            <person name="Noel B."/>
            <person name="Anthouard V."/>
            <person name="Porcel B.M."/>
            <person name="Kachouri-Lafond R."/>
            <person name="Nishino A."/>
            <person name="Ugolini M."/>
            <person name="Chourrout P."/>
            <person name="Nishida H."/>
            <person name="Aasland R."/>
            <person name="Huzurbazar S."/>
            <person name="Westhof E."/>
            <person name="Delsuc F."/>
            <person name="Lehrach H."/>
            <person name="Reinhardt R."/>
            <person name="Weissenbach J."/>
            <person name="Roy S.W."/>
            <person name="Artiguenave F."/>
            <person name="Postlethwait J.H."/>
            <person name="Manak J.R."/>
            <person name="Thompson E.M."/>
            <person name="Jaillon O."/>
            <person name="Du Pasquier L."/>
            <person name="Boudinot P."/>
            <person name="Liberles D.A."/>
            <person name="Volff J.N."/>
            <person name="Philippe H."/>
            <person name="Lenhard B."/>
            <person name="Roest Crollius H."/>
            <person name="Wincker P."/>
            <person name="Chourrout D."/>
        </authorList>
    </citation>
    <scope>NUCLEOTIDE SEQUENCE [LARGE SCALE GENOMIC DNA]</scope>
</reference>
<evidence type="ECO:0000313" key="7">
    <source>
        <dbReference type="EMBL" id="CBY22483.1"/>
    </source>
</evidence>
<dbReference type="PANTHER" id="PTHR45765:SF1">
    <property type="entry name" value="METHIONINE--TRNA LIGASE, CYTOPLASMIC"/>
    <property type="match status" value="1"/>
</dbReference>
<keyword evidence="4" id="KW-0648">Protein biosynthesis</keyword>
<dbReference type="GO" id="GO:0005829">
    <property type="term" value="C:cytosol"/>
    <property type="evidence" value="ECO:0007669"/>
    <property type="project" value="TreeGrafter"/>
</dbReference>
<keyword evidence="2" id="KW-0547">Nucleotide-binding</keyword>